<dbReference type="eggNOG" id="COG1388">
    <property type="taxonomic scope" value="Bacteria"/>
</dbReference>
<dbReference type="Pfam" id="PF01476">
    <property type="entry name" value="LysM"/>
    <property type="match status" value="2"/>
</dbReference>
<dbReference type="PANTHER" id="PTHR33734">
    <property type="entry name" value="LYSM DOMAIN-CONTAINING GPI-ANCHORED PROTEIN 2"/>
    <property type="match status" value="1"/>
</dbReference>
<dbReference type="SUPFAM" id="SSF54106">
    <property type="entry name" value="LysM domain"/>
    <property type="match status" value="2"/>
</dbReference>
<dbReference type="InterPro" id="IPR036779">
    <property type="entry name" value="LysM_dom_sf"/>
</dbReference>
<reference evidence="3" key="1">
    <citation type="journal article" date="2013" name="Genome Announc.">
        <title>First genome sequence of a syntrophic acetate-oxidizing bacterium, Tepidanaerobacter acetatoxydans strain Re1.</title>
        <authorList>
            <person name="Manzoor S."/>
            <person name="Bongcam-Rudloff E."/>
            <person name="Schnurer A."/>
            <person name="Muller B."/>
        </authorList>
    </citation>
    <scope>NUCLEOTIDE SEQUENCE [LARGE SCALE GENOMIC DNA]</scope>
    <source>
        <strain evidence="3">Re1</strain>
    </source>
</reference>
<accession>L0S6V5</accession>
<evidence type="ECO:0000313" key="2">
    <source>
        <dbReference type="EMBL" id="CCP27572.1"/>
    </source>
</evidence>
<organism evidence="2 3">
    <name type="scientific">Tepidanaerobacter acetatoxydans (strain DSM 21804 / JCM 16047 / Re1)</name>
    <dbReference type="NCBI Taxonomy" id="1209989"/>
    <lineage>
        <taxon>Bacteria</taxon>
        <taxon>Bacillati</taxon>
        <taxon>Bacillota</taxon>
        <taxon>Clostridia</taxon>
        <taxon>Thermosediminibacterales</taxon>
        <taxon>Tepidanaerobacteraceae</taxon>
        <taxon>Tepidanaerobacter</taxon>
    </lineage>
</organism>
<dbReference type="STRING" id="1209989.TepRe1_2507"/>
<dbReference type="EMBL" id="HF563609">
    <property type="protein sequence ID" value="CCP27572.1"/>
    <property type="molecule type" value="Genomic_DNA"/>
</dbReference>
<name>F4LUG2_TEPAE</name>
<dbReference type="CDD" id="cd00118">
    <property type="entry name" value="LysM"/>
    <property type="match status" value="2"/>
</dbReference>
<dbReference type="Proteomes" id="UP000010802">
    <property type="component" value="Chromosome"/>
</dbReference>
<dbReference type="PROSITE" id="PS51782">
    <property type="entry name" value="LYSM"/>
    <property type="match status" value="2"/>
</dbReference>
<feature type="domain" description="LysM" evidence="1">
    <location>
        <begin position="73"/>
        <end position="118"/>
    </location>
</feature>
<evidence type="ECO:0000313" key="3">
    <source>
        <dbReference type="Proteomes" id="UP000010802"/>
    </source>
</evidence>
<evidence type="ECO:0000259" key="1">
    <source>
        <dbReference type="PROSITE" id="PS51782"/>
    </source>
</evidence>
<dbReference type="KEGG" id="tep:TepRe1_2507"/>
<gene>
    <name evidence="2" type="ordered locus">TEPIRE1_2702</name>
</gene>
<protein>
    <submittedName>
        <fullName evidence="2">Peptidoglycan-binding lysin domain protein</fullName>
    </submittedName>
</protein>
<sequence>MIIYIVQSGDTLSMIANRFNVTVQKIIENNWVGTDMMIVPGQILFIPRDQYACDAEDAMDPLSMLKPYIKQEVLYVVQRGDTLTAISRRFDSTVDAVVKANNLEGPSATIYTGQVLRIPIIGFR</sequence>
<dbReference type="RefSeq" id="WP_013779526.1">
    <property type="nucleotide sequence ID" value="NC_015519.1"/>
</dbReference>
<dbReference type="Gene3D" id="3.10.350.10">
    <property type="entry name" value="LysM domain"/>
    <property type="match status" value="2"/>
</dbReference>
<dbReference type="SMART" id="SM00257">
    <property type="entry name" value="LysM"/>
    <property type="match status" value="2"/>
</dbReference>
<dbReference type="AlphaFoldDB" id="F4LUG2"/>
<accession>F4LUG2</accession>
<dbReference type="OrthoDB" id="529831at2"/>
<dbReference type="HOGENOM" id="CLU_2002799_0_0_9"/>
<feature type="domain" description="LysM" evidence="1">
    <location>
        <begin position="2"/>
        <end position="46"/>
    </location>
</feature>
<dbReference type="KEGG" id="tae:TepiRe1_2702"/>
<keyword evidence="3" id="KW-1185">Reference proteome</keyword>
<proteinExistence type="predicted"/>
<dbReference type="InterPro" id="IPR018392">
    <property type="entry name" value="LysM"/>
</dbReference>
<dbReference type="PANTHER" id="PTHR33734:SF22">
    <property type="entry name" value="MEMBRANE-BOUND LYTIC MUREIN TRANSGLYCOSYLASE D"/>
    <property type="match status" value="1"/>
</dbReference>
<dbReference type="PATRIC" id="fig|1209989.3.peg.3096"/>